<dbReference type="SUPFAM" id="SSF55781">
    <property type="entry name" value="GAF domain-like"/>
    <property type="match status" value="1"/>
</dbReference>
<organism evidence="6 7">
    <name type="scientific">Cellulosimicrobium cellulans</name>
    <name type="common">Arthrobacter luteus</name>
    <dbReference type="NCBI Taxonomy" id="1710"/>
    <lineage>
        <taxon>Bacteria</taxon>
        <taxon>Bacillati</taxon>
        <taxon>Actinomycetota</taxon>
        <taxon>Actinomycetes</taxon>
        <taxon>Micrococcales</taxon>
        <taxon>Promicromonosporaceae</taxon>
        <taxon>Cellulosimicrobium</taxon>
    </lineage>
</organism>
<dbReference type="GO" id="GO:0000155">
    <property type="term" value="F:phosphorelay sensor kinase activity"/>
    <property type="evidence" value="ECO:0007669"/>
    <property type="project" value="InterPro"/>
</dbReference>
<dbReference type="SMART" id="SM00387">
    <property type="entry name" value="HATPase_c"/>
    <property type="match status" value="1"/>
</dbReference>
<dbReference type="InterPro" id="IPR011712">
    <property type="entry name" value="Sig_transdc_His_kin_sub3_dim/P"/>
</dbReference>
<dbReference type="PANTHER" id="PTHR24421">
    <property type="entry name" value="NITRATE/NITRITE SENSOR PROTEIN NARX-RELATED"/>
    <property type="match status" value="1"/>
</dbReference>
<dbReference type="EMBL" id="BJNZ01000002">
    <property type="protein sequence ID" value="GED08444.1"/>
    <property type="molecule type" value="Genomic_DNA"/>
</dbReference>
<dbReference type="Pfam" id="PF07730">
    <property type="entry name" value="HisKA_3"/>
    <property type="match status" value="1"/>
</dbReference>
<sequence length="525" mass="57104">MDRTSVEVQEAILRAVSGISTDFDLRDLLAGVVRAACTLSGARYGALGVIGRSRRQLIEFIAEGMSQSERERIGHLPTGRGLLGHLVTHHEALRLDDLTSHPSSSGFPPGHPPMTTFLGVPVKVRGRVFGNLYLTDKTTGPAFTAADEEAVTALAGLAGLAIENAKLLMTTERRARWLEATAAMQPDVLRATEPRQALEAVLRRALQGADATTALAIAPGADGRFTVRAAVGGHADDPDQILQEIHQPAMLAMATDRTRWADLPDGGAIMTRLAIDSVTRGALVVALPRSRYAENLSADTDFITNFANQASLVLERHHTRAVQQQLAVMAERNRIARDLHDVIIQRLFALGLQVQAITRRSPDTVREPLTTVLEDIDSTIREIRRSIVDLRPDQERRYSLRSKVHDLVDEYAHVLGRPPALKVDGPLDTLVDVEIHHHVLAVLREGLSNAARHAVADHVWVDVTVRTEELVCTVSDDGIGPQGGAAHGGLLNLADRADELGGRVDVRPREPRGSILTWRVPLHAS</sequence>
<keyword evidence="3" id="KW-0902">Two-component regulatory system</keyword>
<evidence type="ECO:0000256" key="2">
    <source>
        <dbReference type="ARBA" id="ARBA00022777"/>
    </source>
</evidence>
<evidence type="ECO:0000259" key="4">
    <source>
        <dbReference type="SMART" id="SM00065"/>
    </source>
</evidence>
<dbReference type="GO" id="GO:0046983">
    <property type="term" value="F:protein dimerization activity"/>
    <property type="evidence" value="ECO:0007669"/>
    <property type="project" value="InterPro"/>
</dbReference>
<dbReference type="InterPro" id="IPR029016">
    <property type="entry name" value="GAF-like_dom_sf"/>
</dbReference>
<evidence type="ECO:0000313" key="6">
    <source>
        <dbReference type="EMBL" id="GED08444.1"/>
    </source>
</evidence>
<evidence type="ECO:0000256" key="3">
    <source>
        <dbReference type="ARBA" id="ARBA00023012"/>
    </source>
</evidence>
<dbReference type="Pfam" id="PF13185">
    <property type="entry name" value="GAF_2"/>
    <property type="match status" value="1"/>
</dbReference>
<keyword evidence="2 6" id="KW-0418">Kinase</keyword>
<dbReference type="SMART" id="SM00065">
    <property type="entry name" value="GAF"/>
    <property type="match status" value="1"/>
</dbReference>
<dbReference type="RefSeq" id="WP_170227183.1">
    <property type="nucleotide sequence ID" value="NZ_BJNZ01000002.1"/>
</dbReference>
<dbReference type="InterPro" id="IPR003594">
    <property type="entry name" value="HATPase_dom"/>
</dbReference>
<keyword evidence="1" id="KW-0808">Transferase</keyword>
<comment type="caution">
    <text evidence="6">The sequence shown here is derived from an EMBL/GenBank/DDBJ whole genome shotgun (WGS) entry which is preliminary data.</text>
</comment>
<accession>A0A4Y4DXC1</accession>
<dbReference type="PANTHER" id="PTHR24421:SF56">
    <property type="entry name" value="OXYGEN SENSOR HISTIDINE KINASE RESPONSE REGULATOR DOST"/>
    <property type="match status" value="1"/>
</dbReference>
<feature type="domain" description="Histidine kinase/HSP90-like ATPase" evidence="5">
    <location>
        <begin position="434"/>
        <end position="524"/>
    </location>
</feature>
<proteinExistence type="predicted"/>
<protein>
    <submittedName>
        <fullName evidence="6">Putative histidine kinase response regulator</fullName>
    </submittedName>
</protein>
<dbReference type="InterPro" id="IPR036890">
    <property type="entry name" value="HATPase_C_sf"/>
</dbReference>
<dbReference type="Pfam" id="PF02518">
    <property type="entry name" value="HATPase_c"/>
    <property type="match status" value="1"/>
</dbReference>
<evidence type="ECO:0000256" key="1">
    <source>
        <dbReference type="ARBA" id="ARBA00022679"/>
    </source>
</evidence>
<gene>
    <name evidence="6" type="ORF">CCE02nite_04430</name>
</gene>
<dbReference type="Proteomes" id="UP000316659">
    <property type="component" value="Unassembled WGS sequence"/>
</dbReference>
<evidence type="ECO:0000259" key="5">
    <source>
        <dbReference type="SMART" id="SM00387"/>
    </source>
</evidence>
<name>A0A4Y4DXC1_CELCE</name>
<dbReference type="InterPro" id="IPR050482">
    <property type="entry name" value="Sensor_HK_TwoCompSys"/>
</dbReference>
<dbReference type="SUPFAM" id="SSF55874">
    <property type="entry name" value="ATPase domain of HSP90 chaperone/DNA topoisomerase II/histidine kinase"/>
    <property type="match status" value="1"/>
</dbReference>
<dbReference type="Gene3D" id="3.30.565.10">
    <property type="entry name" value="Histidine kinase-like ATPase, C-terminal domain"/>
    <property type="match status" value="1"/>
</dbReference>
<dbReference type="Gene3D" id="1.20.5.1930">
    <property type="match status" value="1"/>
</dbReference>
<reference evidence="6 7" key="1">
    <citation type="submission" date="2019-06" db="EMBL/GenBank/DDBJ databases">
        <title>Whole genome shotgun sequence of Cellulosimicrobium cellulans NBRC 15516.</title>
        <authorList>
            <person name="Hosoyama A."/>
            <person name="Uohara A."/>
            <person name="Ohji S."/>
            <person name="Ichikawa N."/>
        </authorList>
    </citation>
    <scope>NUCLEOTIDE SEQUENCE [LARGE SCALE GENOMIC DNA]</scope>
    <source>
        <strain evidence="6 7">NBRC 15516</strain>
    </source>
</reference>
<dbReference type="CDD" id="cd16917">
    <property type="entry name" value="HATPase_UhpB-NarQ-NarX-like"/>
    <property type="match status" value="1"/>
</dbReference>
<dbReference type="Gene3D" id="3.30.450.40">
    <property type="match status" value="2"/>
</dbReference>
<dbReference type="AlphaFoldDB" id="A0A4Y4DXC1"/>
<feature type="domain" description="GAF" evidence="4">
    <location>
        <begin position="24"/>
        <end position="172"/>
    </location>
</feature>
<dbReference type="GO" id="GO:0016020">
    <property type="term" value="C:membrane"/>
    <property type="evidence" value="ECO:0007669"/>
    <property type="project" value="InterPro"/>
</dbReference>
<evidence type="ECO:0000313" key="7">
    <source>
        <dbReference type="Proteomes" id="UP000316659"/>
    </source>
</evidence>
<dbReference type="InterPro" id="IPR003018">
    <property type="entry name" value="GAF"/>
</dbReference>